<feature type="transmembrane region" description="Helical" evidence="10">
    <location>
        <begin position="183"/>
        <end position="204"/>
    </location>
</feature>
<dbReference type="PANTHER" id="PTHR10110:SF86">
    <property type="entry name" value="SODIUM_HYDROGEN EXCHANGER 7"/>
    <property type="match status" value="1"/>
</dbReference>
<comment type="subcellular location">
    <subcellularLocation>
        <location evidence="1">Cell membrane</location>
        <topology evidence="1">Multi-pass membrane protein</topology>
    </subcellularLocation>
</comment>
<feature type="transmembrane region" description="Helical" evidence="10">
    <location>
        <begin position="276"/>
        <end position="293"/>
    </location>
</feature>
<feature type="transmembrane region" description="Helical" evidence="10">
    <location>
        <begin position="380"/>
        <end position="403"/>
    </location>
</feature>
<protein>
    <submittedName>
        <fullName evidence="12">NhaP-type Na+/H+ and K+/H+ antiporter</fullName>
    </submittedName>
</protein>
<dbReference type="GO" id="GO:0015386">
    <property type="term" value="F:potassium:proton antiporter activity"/>
    <property type="evidence" value="ECO:0007669"/>
    <property type="project" value="TreeGrafter"/>
</dbReference>
<proteinExistence type="predicted"/>
<accession>A0A0C9P0P1</accession>
<dbReference type="Proteomes" id="UP000032552">
    <property type="component" value="Unassembled WGS sequence"/>
</dbReference>
<keyword evidence="2" id="KW-0813">Transport</keyword>
<reference evidence="13" key="1">
    <citation type="submission" date="2014-05" db="EMBL/GenBank/DDBJ databases">
        <title>Whole genome sequencing of Lactobacillus casei NRIC0644.</title>
        <authorList>
            <person name="Atarashi H."/>
            <person name="Yoshida Y."/>
            <person name="Fujimura S."/>
            <person name="Tanaka N."/>
            <person name="Shiwa Y."/>
            <person name="Yoshikawa H."/>
            <person name="Okada S."/>
            <person name="Nakagawa J."/>
        </authorList>
    </citation>
    <scope>NUCLEOTIDE SEQUENCE [LARGE SCALE GENOMIC DNA]</scope>
    <source>
        <strain evidence="13">NRIC0644</strain>
    </source>
</reference>
<evidence type="ECO:0000256" key="6">
    <source>
        <dbReference type="ARBA" id="ARBA00023053"/>
    </source>
</evidence>
<comment type="caution">
    <text evidence="12">The sequence shown here is derived from an EMBL/GenBank/DDBJ whole genome shotgun (WGS) entry which is preliminary data.</text>
</comment>
<dbReference type="GO" id="GO:0098719">
    <property type="term" value="P:sodium ion import across plasma membrane"/>
    <property type="evidence" value="ECO:0007669"/>
    <property type="project" value="TreeGrafter"/>
</dbReference>
<evidence type="ECO:0000256" key="9">
    <source>
        <dbReference type="ARBA" id="ARBA00023201"/>
    </source>
</evidence>
<feature type="transmembrane region" description="Helical" evidence="10">
    <location>
        <begin position="31"/>
        <end position="49"/>
    </location>
</feature>
<evidence type="ECO:0000259" key="11">
    <source>
        <dbReference type="Pfam" id="PF00999"/>
    </source>
</evidence>
<keyword evidence="7" id="KW-0406">Ion transport</keyword>
<evidence type="ECO:0000256" key="4">
    <source>
        <dbReference type="ARBA" id="ARBA00022692"/>
    </source>
</evidence>
<evidence type="ECO:0000256" key="2">
    <source>
        <dbReference type="ARBA" id="ARBA00022448"/>
    </source>
</evidence>
<feature type="transmembrane region" description="Helical" evidence="10">
    <location>
        <begin position="84"/>
        <end position="103"/>
    </location>
</feature>
<keyword evidence="3" id="KW-1003">Cell membrane</keyword>
<evidence type="ECO:0000256" key="1">
    <source>
        <dbReference type="ARBA" id="ARBA00004651"/>
    </source>
</evidence>
<evidence type="ECO:0000256" key="5">
    <source>
        <dbReference type="ARBA" id="ARBA00022989"/>
    </source>
</evidence>
<name>A0A0C9P0P1_LACPA</name>
<keyword evidence="9" id="KW-0739">Sodium transport</keyword>
<keyword evidence="6" id="KW-0915">Sodium</keyword>
<gene>
    <name evidence="12" type="ORF">LC0644_2534</name>
</gene>
<feature type="transmembrane region" description="Helical" evidence="10">
    <location>
        <begin position="346"/>
        <end position="368"/>
    </location>
</feature>
<dbReference type="PANTHER" id="PTHR10110">
    <property type="entry name" value="SODIUM/HYDROGEN EXCHANGER"/>
    <property type="match status" value="1"/>
</dbReference>
<organism evidence="12 13">
    <name type="scientific">Lacticaseibacillus paracasei NRIC 0644</name>
    <dbReference type="NCBI Taxonomy" id="1435038"/>
    <lineage>
        <taxon>Bacteria</taxon>
        <taxon>Bacillati</taxon>
        <taxon>Bacillota</taxon>
        <taxon>Bacilli</taxon>
        <taxon>Lactobacillales</taxon>
        <taxon>Lactobacillaceae</taxon>
        <taxon>Lacticaseibacillus</taxon>
    </lineage>
</organism>
<evidence type="ECO:0000256" key="8">
    <source>
        <dbReference type="ARBA" id="ARBA00023136"/>
    </source>
</evidence>
<dbReference type="InterPro" id="IPR018422">
    <property type="entry name" value="Cation/H_exchanger_CPA1"/>
</dbReference>
<dbReference type="GO" id="GO:0015385">
    <property type="term" value="F:sodium:proton antiporter activity"/>
    <property type="evidence" value="ECO:0007669"/>
    <property type="project" value="InterPro"/>
</dbReference>
<evidence type="ECO:0000256" key="7">
    <source>
        <dbReference type="ARBA" id="ARBA00023065"/>
    </source>
</evidence>
<dbReference type="EMBL" id="BAYM01000388">
    <property type="protein sequence ID" value="GAN37945.1"/>
    <property type="molecule type" value="Genomic_DNA"/>
</dbReference>
<feature type="transmembrane region" description="Helical" evidence="10">
    <location>
        <begin position="239"/>
        <end position="255"/>
    </location>
</feature>
<dbReference type="InterPro" id="IPR006153">
    <property type="entry name" value="Cation/H_exchanger_TM"/>
</dbReference>
<evidence type="ECO:0000256" key="3">
    <source>
        <dbReference type="ARBA" id="ARBA00022475"/>
    </source>
</evidence>
<dbReference type="Gene3D" id="6.10.140.1330">
    <property type="match status" value="1"/>
</dbReference>
<feature type="transmembrane region" description="Helical" evidence="10">
    <location>
        <begin position="305"/>
        <end position="325"/>
    </location>
</feature>
<evidence type="ECO:0000256" key="10">
    <source>
        <dbReference type="SAM" id="Phobius"/>
    </source>
</evidence>
<sequence length="660" mass="73308">MNQVVIFGIMLAIVILGNILARHVPKIPLPFFLIGLGAALAVMPSLRNFTLDPSVFSFAIIAPLLFNEGQNASRIQIGRSLTNIVSLAVGLVLVSVIILGFGVHALFPIIPLSLAFALIAIVTPTDASAVSAVAQTNPLSDSQMQLLSNESLFNDAAGIVAFDLALTAYVSGQFSPTDALLDFLFVFFGGILVGAVLGMLIVNLRAWLIHIGDDEPLIMVGIQLLTPLLVYFLAEELGLSGILAVVASGIAQGVERDRLRLTSARMQIVSANVWEMVAAILSGLVFVLLGLSLPNVIVSALRGQAGLFSLLVGIGIFIYAAKSLVRLLWSRTLLRTGKKHRWRNAVIMMLGGANGTITLSLAFSMPQIVNGHSFPLRQGLILIAATVILLSLIVPVLVLPFCVPKQPKRNRQYVWLRRMLSAGIDAMRDESVHHSEAQIVADALSQEMILNDKPSRRMQRDIFDTTIKVEKRTIEALRVNGTITHDEAHYYNRFIDLNDFTADQRTWKNLFLRLRFTFNMGRMYKGLDEAQNAFLTTPLNLEPIFWKRQFTEHGEDLLPIEQAGYDAVMKYLASAENSQNRSAVNIVRRFYRDRHRRVHTDSFDGDVLYAMFLKAFHAEFEFIQGAFAEGKLNREIMQRLQTRITFDEITYLQNQNSFIA</sequence>
<dbReference type="AlphaFoldDB" id="A0A0C9P0P1"/>
<evidence type="ECO:0000313" key="12">
    <source>
        <dbReference type="EMBL" id="GAN37945.1"/>
    </source>
</evidence>
<dbReference type="GO" id="GO:0005886">
    <property type="term" value="C:plasma membrane"/>
    <property type="evidence" value="ECO:0007669"/>
    <property type="project" value="UniProtKB-SubCell"/>
</dbReference>
<feature type="domain" description="Cation/H+ exchanger transmembrane" evidence="11">
    <location>
        <begin position="13"/>
        <end position="401"/>
    </location>
</feature>
<feature type="transmembrane region" description="Helical" evidence="10">
    <location>
        <begin position="152"/>
        <end position="171"/>
    </location>
</feature>
<keyword evidence="5 10" id="KW-1133">Transmembrane helix</keyword>
<keyword evidence="8 10" id="KW-0472">Membrane</keyword>
<dbReference type="GO" id="GO:0051453">
    <property type="term" value="P:regulation of intracellular pH"/>
    <property type="evidence" value="ECO:0007669"/>
    <property type="project" value="TreeGrafter"/>
</dbReference>
<dbReference type="RefSeq" id="WP_045624505.1">
    <property type="nucleotide sequence ID" value="NZ_BAYM01000388.1"/>
</dbReference>
<dbReference type="Pfam" id="PF00999">
    <property type="entry name" value="Na_H_Exchanger"/>
    <property type="match status" value="1"/>
</dbReference>
<keyword evidence="4 10" id="KW-0812">Transmembrane</keyword>
<feature type="transmembrane region" description="Helical" evidence="10">
    <location>
        <begin position="109"/>
        <end position="131"/>
    </location>
</feature>
<evidence type="ECO:0000313" key="13">
    <source>
        <dbReference type="Proteomes" id="UP000032552"/>
    </source>
</evidence>